<dbReference type="InterPro" id="IPR016032">
    <property type="entry name" value="Sig_transdc_resp-reg_C-effctor"/>
</dbReference>
<keyword evidence="3" id="KW-0804">Transcription</keyword>
<sequence>MAEGAAHTHVSSWGYACFLTVNATSIWGGVFPFLPMEFQTAEVTLTFFLAQSLAFWGAFVASAVGSYRFPHGARRMLVSLSAILVFAGSACLIGAMYVFEAVLVLVAAGGVLLGIGCAGLFMLWQRYFASLPPAQGNVRLVVGTALAPFIYFALYLVPIALTAFLVPLVFVPLCGLCIALSVREMRMDQPMFEDVPRQHPQVYRQVVSDYWRSALCVGSLAFASGVIRGIALLHQEISLVVNSASMLGSFVSAAVLLLLWRRMSFRLGLTSVFRVVYPLVITGFLLLPFLGAGYLNLFAAFTYMVFSLVLMLMMMQCAQVSRDRGINPVFIYAFFGAVVYLMQAVGFLLGWVSDFVSVDGFDWLFFVAMVSSYVLGITLLVSTGTLFKAVASKGTVTADLIEFLRRGSADADERAAAPGSAKAAKSPKPKPAKAAPKRRNRPSASDDAGTIRDRTSKQCRAMQEAFGLSTRETEVMELIARGNSMASIAERLVISENTVRTHAKHIYTKLDIHKRQELLDMLHEREG</sequence>
<dbReference type="AlphaFoldDB" id="A0A369M010"/>
<dbReference type="EMBL" id="PPTS01000006">
    <property type="protein sequence ID" value="RDB64199.1"/>
    <property type="molecule type" value="Genomic_DNA"/>
</dbReference>
<evidence type="ECO:0000256" key="1">
    <source>
        <dbReference type="ARBA" id="ARBA00023015"/>
    </source>
</evidence>
<evidence type="ECO:0000256" key="3">
    <source>
        <dbReference type="ARBA" id="ARBA00023163"/>
    </source>
</evidence>
<dbReference type="SUPFAM" id="SSF103473">
    <property type="entry name" value="MFS general substrate transporter"/>
    <property type="match status" value="1"/>
</dbReference>
<keyword evidence="2" id="KW-0238">DNA-binding</keyword>
<keyword evidence="5" id="KW-1133">Transmembrane helix</keyword>
<dbReference type="InterPro" id="IPR036259">
    <property type="entry name" value="MFS_trans_sf"/>
</dbReference>
<organism evidence="7 8">
    <name type="scientific">Gordonibacter pamelaeae</name>
    <dbReference type="NCBI Taxonomy" id="471189"/>
    <lineage>
        <taxon>Bacteria</taxon>
        <taxon>Bacillati</taxon>
        <taxon>Actinomycetota</taxon>
        <taxon>Coriobacteriia</taxon>
        <taxon>Eggerthellales</taxon>
        <taxon>Eggerthellaceae</taxon>
        <taxon>Gordonibacter</taxon>
    </lineage>
</organism>
<keyword evidence="5" id="KW-0812">Transmembrane</keyword>
<dbReference type="SUPFAM" id="SSF46894">
    <property type="entry name" value="C-terminal effector domain of the bipartite response regulators"/>
    <property type="match status" value="1"/>
</dbReference>
<proteinExistence type="predicted"/>
<evidence type="ECO:0000313" key="8">
    <source>
        <dbReference type="Proteomes" id="UP000254000"/>
    </source>
</evidence>
<keyword evidence="1" id="KW-0805">Transcription regulation</keyword>
<feature type="transmembrane region" description="Helical" evidence="5">
    <location>
        <begin position="103"/>
        <end position="124"/>
    </location>
</feature>
<dbReference type="CDD" id="cd06170">
    <property type="entry name" value="LuxR_C_like"/>
    <property type="match status" value="1"/>
</dbReference>
<dbReference type="Pfam" id="PF00196">
    <property type="entry name" value="GerE"/>
    <property type="match status" value="1"/>
</dbReference>
<feature type="transmembrane region" description="Helical" evidence="5">
    <location>
        <begin position="214"/>
        <end position="233"/>
    </location>
</feature>
<feature type="transmembrane region" description="Helical" evidence="5">
    <location>
        <begin position="12"/>
        <end position="34"/>
    </location>
</feature>
<reference evidence="7 8" key="1">
    <citation type="journal article" date="2018" name="Elife">
        <title>Discovery and characterization of a prevalent human gut bacterial enzyme sufficient for the inactivation of a family of plant toxins.</title>
        <authorList>
            <person name="Koppel N."/>
            <person name="Bisanz J.E."/>
            <person name="Pandelia M.E."/>
            <person name="Turnbaugh P.J."/>
            <person name="Balskus E.P."/>
        </authorList>
    </citation>
    <scope>NUCLEOTIDE SEQUENCE [LARGE SCALE GENOMIC DNA]</scope>
    <source>
        <strain evidence="7 8">3C</strain>
    </source>
</reference>
<feature type="domain" description="HTH luxR-type" evidence="6">
    <location>
        <begin position="461"/>
        <end position="526"/>
    </location>
</feature>
<feature type="transmembrane region" description="Helical" evidence="5">
    <location>
        <begin position="329"/>
        <end position="351"/>
    </location>
</feature>
<protein>
    <submittedName>
        <fullName evidence="7">Helix-turn-helix transcriptional regulator</fullName>
    </submittedName>
</protein>
<name>A0A369M010_9ACTN</name>
<accession>A0A369M010</accession>
<dbReference type="GO" id="GO:0003677">
    <property type="term" value="F:DNA binding"/>
    <property type="evidence" value="ECO:0007669"/>
    <property type="project" value="UniProtKB-KW"/>
</dbReference>
<dbReference type="InterPro" id="IPR036388">
    <property type="entry name" value="WH-like_DNA-bd_sf"/>
</dbReference>
<feature type="transmembrane region" description="Helical" evidence="5">
    <location>
        <begin position="297"/>
        <end position="317"/>
    </location>
</feature>
<keyword evidence="5" id="KW-0472">Membrane</keyword>
<dbReference type="Gene3D" id="1.10.10.10">
    <property type="entry name" value="Winged helix-like DNA-binding domain superfamily/Winged helix DNA-binding domain"/>
    <property type="match status" value="1"/>
</dbReference>
<feature type="transmembrane region" description="Helical" evidence="5">
    <location>
        <begin position="239"/>
        <end position="260"/>
    </location>
</feature>
<evidence type="ECO:0000313" key="7">
    <source>
        <dbReference type="EMBL" id="RDB64199.1"/>
    </source>
</evidence>
<evidence type="ECO:0000259" key="6">
    <source>
        <dbReference type="PROSITE" id="PS50043"/>
    </source>
</evidence>
<dbReference type="GO" id="GO:0006355">
    <property type="term" value="P:regulation of DNA-templated transcription"/>
    <property type="evidence" value="ECO:0007669"/>
    <property type="project" value="InterPro"/>
</dbReference>
<feature type="region of interest" description="Disordered" evidence="4">
    <location>
        <begin position="412"/>
        <end position="456"/>
    </location>
</feature>
<feature type="transmembrane region" description="Helical" evidence="5">
    <location>
        <begin position="136"/>
        <end position="157"/>
    </location>
</feature>
<dbReference type="SMART" id="SM00421">
    <property type="entry name" value="HTH_LUXR"/>
    <property type="match status" value="1"/>
</dbReference>
<dbReference type="InterPro" id="IPR000792">
    <property type="entry name" value="Tscrpt_reg_LuxR_C"/>
</dbReference>
<evidence type="ECO:0000256" key="5">
    <source>
        <dbReference type="SAM" id="Phobius"/>
    </source>
</evidence>
<keyword evidence="8" id="KW-1185">Reference proteome</keyword>
<feature type="transmembrane region" description="Helical" evidence="5">
    <location>
        <begin position="77"/>
        <end position="97"/>
    </location>
</feature>
<feature type="transmembrane region" description="Helical" evidence="5">
    <location>
        <begin position="163"/>
        <end position="182"/>
    </location>
</feature>
<feature type="transmembrane region" description="Helical" evidence="5">
    <location>
        <begin position="46"/>
        <end position="65"/>
    </location>
</feature>
<dbReference type="PANTHER" id="PTHR44688">
    <property type="entry name" value="DNA-BINDING TRANSCRIPTIONAL ACTIVATOR DEVR_DOSR"/>
    <property type="match status" value="1"/>
</dbReference>
<feature type="transmembrane region" description="Helical" evidence="5">
    <location>
        <begin position="272"/>
        <end position="291"/>
    </location>
</feature>
<evidence type="ECO:0000256" key="2">
    <source>
        <dbReference type="ARBA" id="ARBA00023125"/>
    </source>
</evidence>
<feature type="compositionally biased region" description="Basic residues" evidence="4">
    <location>
        <begin position="425"/>
        <end position="441"/>
    </location>
</feature>
<dbReference type="Proteomes" id="UP000254000">
    <property type="component" value="Unassembled WGS sequence"/>
</dbReference>
<dbReference type="PANTHER" id="PTHR44688:SF16">
    <property type="entry name" value="DNA-BINDING TRANSCRIPTIONAL ACTIVATOR DEVR_DOSR"/>
    <property type="match status" value="1"/>
</dbReference>
<comment type="caution">
    <text evidence="7">The sequence shown here is derived from an EMBL/GenBank/DDBJ whole genome shotgun (WGS) entry which is preliminary data.</text>
</comment>
<dbReference type="PROSITE" id="PS50043">
    <property type="entry name" value="HTH_LUXR_2"/>
    <property type="match status" value="1"/>
</dbReference>
<feature type="transmembrane region" description="Helical" evidence="5">
    <location>
        <begin position="363"/>
        <end position="387"/>
    </location>
</feature>
<gene>
    <name evidence="7" type="ORF">C1877_10820</name>
</gene>
<dbReference type="PRINTS" id="PR00038">
    <property type="entry name" value="HTHLUXR"/>
</dbReference>
<evidence type="ECO:0000256" key="4">
    <source>
        <dbReference type="SAM" id="MobiDB-lite"/>
    </source>
</evidence>
<dbReference type="OrthoDB" id="3170315at2"/>